<keyword evidence="2" id="KW-0812">Transmembrane</keyword>
<feature type="transmembrane region" description="Helical" evidence="2">
    <location>
        <begin position="178"/>
        <end position="195"/>
    </location>
</feature>
<proteinExistence type="predicted"/>
<name>A0A9W4H8V7_9ACTN</name>
<keyword evidence="2" id="KW-1133">Transmembrane helix</keyword>
<feature type="transmembrane region" description="Helical" evidence="2">
    <location>
        <begin position="275"/>
        <end position="295"/>
    </location>
</feature>
<feature type="transmembrane region" description="Helical" evidence="2">
    <location>
        <begin position="235"/>
        <end position="255"/>
    </location>
</feature>
<evidence type="ECO:0000256" key="1">
    <source>
        <dbReference type="SAM" id="MobiDB-lite"/>
    </source>
</evidence>
<feature type="region of interest" description="Disordered" evidence="1">
    <location>
        <begin position="1"/>
        <end position="22"/>
    </location>
</feature>
<keyword evidence="2" id="KW-0472">Membrane</keyword>
<evidence type="ECO:0000256" key="2">
    <source>
        <dbReference type="SAM" id="Phobius"/>
    </source>
</evidence>
<feature type="region of interest" description="Disordered" evidence="1">
    <location>
        <begin position="116"/>
        <end position="151"/>
    </location>
</feature>
<feature type="transmembrane region" description="Helical" evidence="2">
    <location>
        <begin position="207"/>
        <end position="228"/>
    </location>
</feature>
<gene>
    <name evidence="3" type="ORF">SBRY_90273</name>
</gene>
<protein>
    <submittedName>
        <fullName evidence="3">Uncharacterized protein</fullName>
    </submittedName>
</protein>
<evidence type="ECO:0000313" key="4">
    <source>
        <dbReference type="Proteomes" id="UP001153328"/>
    </source>
</evidence>
<dbReference type="RefSeq" id="WP_205048177.1">
    <property type="nucleotide sequence ID" value="NZ_CAJVAX010000023.1"/>
</dbReference>
<organism evidence="3 4">
    <name type="scientific">Actinacidiphila bryophytorum</name>
    <dbReference type="NCBI Taxonomy" id="1436133"/>
    <lineage>
        <taxon>Bacteria</taxon>
        <taxon>Bacillati</taxon>
        <taxon>Actinomycetota</taxon>
        <taxon>Actinomycetes</taxon>
        <taxon>Kitasatosporales</taxon>
        <taxon>Streptomycetaceae</taxon>
        <taxon>Actinacidiphila</taxon>
    </lineage>
</organism>
<dbReference type="Proteomes" id="UP001153328">
    <property type="component" value="Unassembled WGS sequence"/>
</dbReference>
<keyword evidence="4" id="KW-1185">Reference proteome</keyword>
<sequence>MSSPSHPASDDEPATSKREEPIRTLLWTAATSRPLSEVAALVGLLKRNTRSRGRRSNDGDEALRAAAVARPVGDVRQLVALLSESPNSTGEAATTLRAAAVGRPIEDVAELAGILDSPDAQDPADGRNSPDTQDLSPAPGPASPAATGTLGSAAQVPSTAVAVRQPQPRTAARRTHPALRWAAVALLLAVGLLQLPADAAGLRAGTYTDAVSAALAVVCVAAGVLLAVRDVLWAWALAAAAAVAVLLAHLLPAALGTSPTLVHSVAAAPAGAGVARAVCAAAALAALALSAAATLRTLRPLRPAAPPPDRA</sequence>
<evidence type="ECO:0000313" key="3">
    <source>
        <dbReference type="EMBL" id="CAG7658464.1"/>
    </source>
</evidence>
<reference evidence="3" key="1">
    <citation type="submission" date="2021-06" db="EMBL/GenBank/DDBJ databases">
        <authorList>
            <person name="Arsene-Ploetze F."/>
        </authorList>
    </citation>
    <scope>NUCLEOTIDE SEQUENCE</scope>
    <source>
        <strain evidence="3">SBRY1</strain>
    </source>
</reference>
<dbReference type="EMBL" id="CAJVAX010000023">
    <property type="protein sequence ID" value="CAG7658464.1"/>
    <property type="molecule type" value="Genomic_DNA"/>
</dbReference>
<dbReference type="AlphaFoldDB" id="A0A9W4H8V7"/>
<accession>A0A9W4H8V7</accession>
<comment type="caution">
    <text evidence="3">The sequence shown here is derived from an EMBL/GenBank/DDBJ whole genome shotgun (WGS) entry which is preliminary data.</text>
</comment>